<dbReference type="AlphaFoldDB" id="A0A9W4DPB9"/>
<comment type="function">
    <text evidence="9">Fluoride-specific ion channel. Important for reducing fluoride concentration in the cell, thus reducing its toxicity.</text>
</comment>
<keyword evidence="5 10" id="KW-0472">Membrane</keyword>
<comment type="catalytic activity">
    <reaction evidence="8">
        <text>fluoride(in) = fluoride(out)</text>
        <dbReference type="Rhea" id="RHEA:76159"/>
        <dbReference type="ChEBI" id="CHEBI:17051"/>
    </reaction>
    <physiologicalReaction direction="left-to-right" evidence="8">
        <dbReference type="Rhea" id="RHEA:76160"/>
    </physiologicalReaction>
</comment>
<keyword evidence="2" id="KW-1003">Cell membrane</keyword>
<name>A0A9W4DPB9_9ACTN</name>
<evidence type="ECO:0000256" key="9">
    <source>
        <dbReference type="ARBA" id="ARBA00049940"/>
    </source>
</evidence>
<keyword evidence="12" id="KW-1185">Reference proteome</keyword>
<dbReference type="GO" id="GO:0005886">
    <property type="term" value="C:plasma membrane"/>
    <property type="evidence" value="ECO:0007669"/>
    <property type="project" value="UniProtKB-SubCell"/>
</dbReference>
<evidence type="ECO:0000256" key="3">
    <source>
        <dbReference type="ARBA" id="ARBA00022692"/>
    </source>
</evidence>
<dbReference type="EMBL" id="CAJSLV010000050">
    <property type="protein sequence ID" value="CAG6393638.1"/>
    <property type="molecule type" value="Genomic_DNA"/>
</dbReference>
<gene>
    <name evidence="11" type="ORF">SCOCK_210078</name>
</gene>
<proteinExistence type="inferred from homology"/>
<comment type="caution">
    <text evidence="10">Lacks conserved residue(s) required for the propagation of feature annotation.</text>
</comment>
<dbReference type="Proteomes" id="UP001152519">
    <property type="component" value="Unassembled WGS sequence"/>
</dbReference>
<evidence type="ECO:0000256" key="6">
    <source>
        <dbReference type="ARBA" id="ARBA00023303"/>
    </source>
</evidence>
<accession>A0A9W4DPB9</accession>
<evidence type="ECO:0000256" key="5">
    <source>
        <dbReference type="ARBA" id="ARBA00023136"/>
    </source>
</evidence>
<comment type="similarity">
    <text evidence="7 10">Belongs to the fluoride channel Fluc/FEX (TC 1.A.43) family.</text>
</comment>
<dbReference type="InterPro" id="IPR003691">
    <property type="entry name" value="FluC"/>
</dbReference>
<protein>
    <recommendedName>
        <fullName evidence="10">Fluoride-specific ion channel</fullName>
    </recommendedName>
</protein>
<evidence type="ECO:0000256" key="10">
    <source>
        <dbReference type="RuleBase" id="RU004340"/>
    </source>
</evidence>
<keyword evidence="6" id="KW-0407">Ion channel</keyword>
<dbReference type="Pfam" id="PF02537">
    <property type="entry name" value="CRCB"/>
    <property type="match status" value="1"/>
</dbReference>
<comment type="subcellular location">
    <subcellularLocation>
        <location evidence="1">Cell membrane</location>
        <topology evidence="1">Multi-pass membrane protein</topology>
    </subcellularLocation>
</comment>
<comment type="caution">
    <text evidence="11">The sequence shown here is derived from an EMBL/GenBank/DDBJ whole genome shotgun (WGS) entry which is preliminary data.</text>
</comment>
<evidence type="ECO:0000256" key="1">
    <source>
        <dbReference type="ARBA" id="ARBA00004651"/>
    </source>
</evidence>
<dbReference type="GO" id="GO:0034220">
    <property type="term" value="P:monoatomic ion transmembrane transport"/>
    <property type="evidence" value="ECO:0007669"/>
    <property type="project" value="UniProtKB-KW"/>
</dbReference>
<keyword evidence="3 10" id="KW-0812">Transmembrane</keyword>
<keyword evidence="4 10" id="KW-1133">Transmembrane helix</keyword>
<sequence>MGMLMAALHGLPRAPVWGGPVLGSGGLGGFTTFSTFATGTQRLIGHGHVTTGLLYAVATVAGALAACGGGRALTARLLLDRPGMPPS</sequence>
<keyword evidence="6" id="KW-0406">Ion transport</keyword>
<keyword evidence="6" id="KW-0813">Transport</keyword>
<evidence type="ECO:0000313" key="12">
    <source>
        <dbReference type="Proteomes" id="UP001152519"/>
    </source>
</evidence>
<feature type="transmembrane region" description="Helical" evidence="10">
    <location>
        <begin position="53"/>
        <end position="74"/>
    </location>
</feature>
<evidence type="ECO:0000256" key="2">
    <source>
        <dbReference type="ARBA" id="ARBA00022475"/>
    </source>
</evidence>
<evidence type="ECO:0000313" key="11">
    <source>
        <dbReference type="EMBL" id="CAG6393638.1"/>
    </source>
</evidence>
<evidence type="ECO:0000256" key="4">
    <source>
        <dbReference type="ARBA" id="ARBA00022989"/>
    </source>
</evidence>
<organism evidence="11 12">
    <name type="scientific">Actinacidiphila cocklensis</name>
    <dbReference type="NCBI Taxonomy" id="887465"/>
    <lineage>
        <taxon>Bacteria</taxon>
        <taxon>Bacillati</taxon>
        <taxon>Actinomycetota</taxon>
        <taxon>Actinomycetes</taxon>
        <taxon>Kitasatosporales</taxon>
        <taxon>Streptomycetaceae</taxon>
        <taxon>Actinacidiphila</taxon>
    </lineage>
</organism>
<evidence type="ECO:0000256" key="7">
    <source>
        <dbReference type="ARBA" id="ARBA00035120"/>
    </source>
</evidence>
<evidence type="ECO:0000256" key="8">
    <source>
        <dbReference type="ARBA" id="ARBA00035585"/>
    </source>
</evidence>
<reference evidence="11" key="1">
    <citation type="submission" date="2021-05" db="EMBL/GenBank/DDBJ databases">
        <authorList>
            <person name="Arsene-Ploetze F."/>
        </authorList>
    </citation>
    <scope>NUCLEOTIDE SEQUENCE</scope>
    <source>
        <strain evidence="11">DSM 42138</strain>
    </source>
</reference>